<dbReference type="OrthoDB" id="9805815at2"/>
<dbReference type="Gene3D" id="2.60.130.10">
    <property type="entry name" value="Aromatic compound dioxygenase"/>
    <property type="match status" value="1"/>
</dbReference>
<gene>
    <name evidence="2" type="ordered locus">Meso_2843</name>
</gene>
<evidence type="ECO:0000259" key="1">
    <source>
        <dbReference type="Pfam" id="PF00775"/>
    </source>
</evidence>
<dbReference type="HOGENOM" id="CLU_027719_2_1_5"/>
<proteinExistence type="predicted"/>
<dbReference type="SUPFAM" id="SSF49482">
    <property type="entry name" value="Aromatic compound dioxygenase"/>
    <property type="match status" value="1"/>
</dbReference>
<name>Q11EF6_CHESB</name>
<dbReference type="PANTHER" id="PTHR34315:SF1">
    <property type="entry name" value="INTRADIOL RING-CLEAVAGE DIOXYGENASES DOMAIN-CONTAINING PROTEIN-RELATED"/>
    <property type="match status" value="1"/>
</dbReference>
<dbReference type="AlphaFoldDB" id="Q11EF6"/>
<keyword evidence="2" id="KW-0223">Dioxygenase</keyword>
<sequence length="233" mass="24773" precursor="true">MTTITRRKAFALLAVTAGGGTFLTAELFSKTKAAAAAQPLITGAGVCSITPETTEGPFYFDPKLERADITEGAPGLPLRVRLQVVDASCAPIPGARVDIWHCDAEGAYSGYPRQPGGRDTTGESFLRGTQFADEQGIATFSTIYPGWYPGRTPHIHFKAFPNERSVLTGQMFFPDDFSRSVYTDIAPYNSRALQGATFNDRDGIARRAGSSALAETERTGGTAEAALVIAVAG</sequence>
<dbReference type="GO" id="GO:0008199">
    <property type="term" value="F:ferric iron binding"/>
    <property type="evidence" value="ECO:0007669"/>
    <property type="project" value="InterPro"/>
</dbReference>
<dbReference type="PROSITE" id="PS51318">
    <property type="entry name" value="TAT"/>
    <property type="match status" value="1"/>
</dbReference>
<feature type="domain" description="Intradiol ring-cleavage dioxygenases" evidence="1">
    <location>
        <begin position="71"/>
        <end position="177"/>
    </location>
</feature>
<reference evidence="2" key="1">
    <citation type="submission" date="2006-06" db="EMBL/GenBank/DDBJ databases">
        <title>Complete sequence of chromosome of Chelativorans sp. BNC1.</title>
        <authorList>
            <consortium name="US DOE Joint Genome Institute"/>
            <person name="Copeland A."/>
            <person name="Lucas S."/>
            <person name="Lapidus A."/>
            <person name="Barry K."/>
            <person name="Detter J.C."/>
            <person name="Glavina del Rio T."/>
            <person name="Hammon N."/>
            <person name="Israni S."/>
            <person name="Dalin E."/>
            <person name="Tice H."/>
            <person name="Pitluck S."/>
            <person name="Chertkov O."/>
            <person name="Brettin T."/>
            <person name="Bruce D."/>
            <person name="Han C."/>
            <person name="Tapia R."/>
            <person name="Gilna P."/>
            <person name="Schmutz J."/>
            <person name="Larimer F."/>
            <person name="Land M."/>
            <person name="Hauser L."/>
            <person name="Kyrpides N."/>
            <person name="Mikhailova N."/>
            <person name="Richardson P."/>
        </authorList>
    </citation>
    <scope>NUCLEOTIDE SEQUENCE</scope>
    <source>
        <strain evidence="2">BNC1</strain>
    </source>
</reference>
<dbReference type="InterPro" id="IPR000627">
    <property type="entry name" value="Intradiol_dOase_C"/>
</dbReference>
<dbReference type="KEGG" id="mes:Meso_2843"/>
<evidence type="ECO:0000313" key="2">
    <source>
        <dbReference type="EMBL" id="ABG64219.1"/>
    </source>
</evidence>
<dbReference type="EMBL" id="CP000390">
    <property type="protein sequence ID" value="ABG64219.1"/>
    <property type="molecule type" value="Genomic_DNA"/>
</dbReference>
<dbReference type="Pfam" id="PF00775">
    <property type="entry name" value="Dioxygenase_C"/>
    <property type="match status" value="1"/>
</dbReference>
<dbReference type="GO" id="GO:0016702">
    <property type="term" value="F:oxidoreductase activity, acting on single donors with incorporation of molecular oxygen, incorporation of two atoms of oxygen"/>
    <property type="evidence" value="ECO:0007669"/>
    <property type="project" value="InterPro"/>
</dbReference>
<dbReference type="PANTHER" id="PTHR34315">
    <property type="match status" value="1"/>
</dbReference>
<accession>Q11EF6</accession>
<dbReference type="InterPro" id="IPR006311">
    <property type="entry name" value="TAT_signal"/>
</dbReference>
<protein>
    <submittedName>
        <fullName evidence="2">Intradiol ring-cleavage dioxygenase</fullName>
    </submittedName>
</protein>
<dbReference type="InterPro" id="IPR015889">
    <property type="entry name" value="Intradiol_dOase_core"/>
</dbReference>
<dbReference type="CDD" id="cd03457">
    <property type="entry name" value="intradiol_dioxygenase_like"/>
    <property type="match status" value="1"/>
</dbReference>
<dbReference type="STRING" id="266779.Meso_2843"/>
<dbReference type="eggNOG" id="COG3485">
    <property type="taxonomic scope" value="Bacteria"/>
</dbReference>
<keyword evidence="2" id="KW-0560">Oxidoreductase</keyword>
<organism evidence="2">
    <name type="scientific">Chelativorans sp. (strain BNC1)</name>
    <dbReference type="NCBI Taxonomy" id="266779"/>
    <lineage>
        <taxon>Bacteria</taxon>
        <taxon>Pseudomonadati</taxon>
        <taxon>Pseudomonadota</taxon>
        <taxon>Alphaproteobacteria</taxon>
        <taxon>Hyphomicrobiales</taxon>
        <taxon>Phyllobacteriaceae</taxon>
        <taxon>Chelativorans</taxon>
    </lineage>
</organism>